<keyword evidence="1" id="KW-0472">Membrane</keyword>
<evidence type="ECO:0000259" key="2">
    <source>
        <dbReference type="PROSITE" id="PS50965"/>
    </source>
</evidence>
<dbReference type="Pfam" id="PF08378">
    <property type="entry name" value="NERD"/>
    <property type="match status" value="1"/>
</dbReference>
<keyword evidence="1" id="KW-1133">Transmembrane helix</keyword>
<reference evidence="3" key="1">
    <citation type="submission" date="2019-11" db="EMBL/GenBank/DDBJ databases">
        <authorList>
            <person name="Feng L."/>
        </authorList>
    </citation>
    <scope>NUCLEOTIDE SEQUENCE</scope>
    <source>
        <strain evidence="3">AundefinedLFYP135</strain>
    </source>
</reference>
<dbReference type="InterPro" id="IPR011528">
    <property type="entry name" value="NERD"/>
</dbReference>
<protein>
    <submittedName>
        <fullName evidence="3">Nuclease-related domain protein</fullName>
    </submittedName>
</protein>
<feature type="transmembrane region" description="Helical" evidence="1">
    <location>
        <begin position="43"/>
        <end position="62"/>
    </location>
</feature>
<evidence type="ECO:0000313" key="3">
    <source>
        <dbReference type="EMBL" id="VYS77262.1"/>
    </source>
</evidence>
<sequence>MAKVIRPNGGNSVGRQYLKKMCWLVLCLAAGIGSAILCARASQWAASAFCLGAAGIGVHFLWRSAAILKVGAQGESETLRLLKKRLPGSYTVLPDLTLDHRGHKSQLDYAVVCPGRVYVVECKNVSGQISGSSSGSNLNQTKYRGGQIIEKKTMYNPVLQVEGHARTLRGILEDQKLHAQVTPVVYFANPRAQRRMDFAGRPVFFQQEGGADSLIRYLTSGPPARGGSTSEELIKGIILKNVSKG</sequence>
<accession>A0A6N2R8Q4</accession>
<keyword evidence="1" id="KW-0812">Transmembrane</keyword>
<evidence type="ECO:0000256" key="1">
    <source>
        <dbReference type="SAM" id="Phobius"/>
    </source>
</evidence>
<organism evidence="3">
    <name type="scientific">uncultured Anaerotruncus sp</name>
    <dbReference type="NCBI Taxonomy" id="905011"/>
    <lineage>
        <taxon>Bacteria</taxon>
        <taxon>Bacillati</taxon>
        <taxon>Bacillota</taxon>
        <taxon>Clostridia</taxon>
        <taxon>Eubacteriales</taxon>
        <taxon>Oscillospiraceae</taxon>
        <taxon>Anaerotruncus</taxon>
        <taxon>environmental samples</taxon>
    </lineage>
</organism>
<dbReference type="PROSITE" id="PS50965">
    <property type="entry name" value="NERD"/>
    <property type="match status" value="1"/>
</dbReference>
<dbReference type="AlphaFoldDB" id="A0A6N2R8Q4"/>
<proteinExistence type="predicted"/>
<name>A0A6N2R8Q4_9FIRM</name>
<dbReference type="EMBL" id="CACRSL010000003">
    <property type="protein sequence ID" value="VYS77262.1"/>
    <property type="molecule type" value="Genomic_DNA"/>
</dbReference>
<feature type="domain" description="NERD" evidence="2">
    <location>
        <begin position="70"/>
        <end position="191"/>
    </location>
</feature>
<gene>
    <name evidence="3" type="ORF">AULFYP135_00298</name>
</gene>
<feature type="transmembrane region" description="Helical" evidence="1">
    <location>
        <begin position="21"/>
        <end position="37"/>
    </location>
</feature>